<feature type="transmembrane region" description="Helical" evidence="1">
    <location>
        <begin position="179"/>
        <end position="198"/>
    </location>
</feature>
<evidence type="ECO:0000256" key="1">
    <source>
        <dbReference type="SAM" id="Phobius"/>
    </source>
</evidence>
<keyword evidence="3" id="KW-1185">Reference proteome</keyword>
<feature type="transmembrane region" description="Helical" evidence="1">
    <location>
        <begin position="41"/>
        <end position="66"/>
    </location>
</feature>
<dbReference type="EMBL" id="SLUI01000005">
    <property type="protein sequence ID" value="TCL37709.1"/>
    <property type="molecule type" value="Genomic_DNA"/>
</dbReference>
<sequence length="269" mass="30913">MGQQVMEKKQPESIRNQRRPKGIVSELTINLLHVKTPWVTAFWSALFPGLGFLIMGSYIKGFLLIIGATIANSMSHLNEALIYGFTGQTNLVKQVLDTRWLLFYAPLQLFATWSSYQLTVDLNKFALLAAREDSTIVPFKIGTWDIGFIEKRNPWVAVAWSLLMPGLGHLYSHRIPTSFYLLTWWIGIAYLSHLLPAIHQTLLGNFSQANAALRPEWFLYLVAIYPFSAYDAYVNTVHYNILFDEEQSRFLIDNYQNPQFPMPEMDGRK</sequence>
<keyword evidence="1" id="KW-1133">Transmembrane helix</keyword>
<dbReference type="AlphaFoldDB" id="A0A4R1PYD0"/>
<organism evidence="2 3">
    <name type="scientific">Anaerospora hongkongensis</name>
    <dbReference type="NCBI Taxonomy" id="244830"/>
    <lineage>
        <taxon>Bacteria</taxon>
        <taxon>Bacillati</taxon>
        <taxon>Bacillota</taxon>
        <taxon>Negativicutes</taxon>
        <taxon>Selenomonadales</taxon>
        <taxon>Sporomusaceae</taxon>
        <taxon>Anaerospora</taxon>
    </lineage>
</organism>
<accession>A0A4R1PYD0</accession>
<keyword evidence="1" id="KW-0812">Transmembrane</keyword>
<evidence type="ECO:0000313" key="3">
    <source>
        <dbReference type="Proteomes" id="UP000295063"/>
    </source>
</evidence>
<keyword evidence="1" id="KW-0472">Membrane</keyword>
<feature type="transmembrane region" description="Helical" evidence="1">
    <location>
        <begin position="218"/>
        <end position="242"/>
    </location>
</feature>
<gene>
    <name evidence="2" type="ORF">EV210_105143</name>
</gene>
<proteinExistence type="predicted"/>
<evidence type="ECO:0000313" key="2">
    <source>
        <dbReference type="EMBL" id="TCL37709.1"/>
    </source>
</evidence>
<comment type="caution">
    <text evidence="2">The sequence shown here is derived from an EMBL/GenBank/DDBJ whole genome shotgun (WGS) entry which is preliminary data.</text>
</comment>
<name>A0A4R1PYD0_9FIRM</name>
<protein>
    <submittedName>
        <fullName evidence="2">Uncharacterized protein</fullName>
    </submittedName>
</protein>
<reference evidence="2 3" key="1">
    <citation type="submission" date="2019-03" db="EMBL/GenBank/DDBJ databases">
        <title>Genomic Encyclopedia of Type Strains, Phase IV (KMG-IV): sequencing the most valuable type-strain genomes for metagenomic binning, comparative biology and taxonomic classification.</title>
        <authorList>
            <person name="Goeker M."/>
        </authorList>
    </citation>
    <scope>NUCLEOTIDE SEQUENCE [LARGE SCALE GENOMIC DNA]</scope>
    <source>
        <strain evidence="2 3">DSM 15969</strain>
    </source>
</reference>
<dbReference type="Proteomes" id="UP000295063">
    <property type="component" value="Unassembled WGS sequence"/>
</dbReference>